<keyword evidence="5" id="KW-0802">TPR repeat</keyword>
<gene>
    <name evidence="9" type="ORF">SCF082_LOCUS28004</name>
</gene>
<keyword evidence="2" id="KW-0285">Flavoprotein</keyword>
<evidence type="ECO:0000259" key="8">
    <source>
        <dbReference type="Pfam" id="PF00970"/>
    </source>
</evidence>
<dbReference type="Pfam" id="PF13181">
    <property type="entry name" value="TPR_8"/>
    <property type="match status" value="1"/>
</dbReference>
<comment type="cofactor">
    <cofactor evidence="1">
        <name>FAD</name>
        <dbReference type="ChEBI" id="CHEBI:57692"/>
    </cofactor>
</comment>
<dbReference type="PROSITE" id="PS50005">
    <property type="entry name" value="TPR"/>
    <property type="match status" value="1"/>
</dbReference>
<evidence type="ECO:0000256" key="4">
    <source>
        <dbReference type="ARBA" id="ARBA00023002"/>
    </source>
</evidence>
<dbReference type="Gene3D" id="1.25.40.10">
    <property type="entry name" value="Tetratricopeptide repeat domain"/>
    <property type="match status" value="1"/>
</dbReference>
<name>A0ABP0MHA4_9DINO</name>
<dbReference type="Gene3D" id="2.40.30.10">
    <property type="entry name" value="Translation factors"/>
    <property type="match status" value="1"/>
</dbReference>
<dbReference type="EMBL" id="CAXAMM010021946">
    <property type="protein sequence ID" value="CAK9050881.1"/>
    <property type="molecule type" value="Genomic_DNA"/>
</dbReference>
<organism evidence="9 10">
    <name type="scientific">Durusdinium trenchii</name>
    <dbReference type="NCBI Taxonomy" id="1381693"/>
    <lineage>
        <taxon>Eukaryota</taxon>
        <taxon>Sar</taxon>
        <taxon>Alveolata</taxon>
        <taxon>Dinophyceae</taxon>
        <taxon>Suessiales</taxon>
        <taxon>Symbiodiniaceae</taxon>
        <taxon>Durusdinium</taxon>
    </lineage>
</organism>
<dbReference type="Proteomes" id="UP001642464">
    <property type="component" value="Unassembled WGS sequence"/>
</dbReference>
<dbReference type="CDD" id="cd06183">
    <property type="entry name" value="cyt_b5_reduct_like"/>
    <property type="match status" value="1"/>
</dbReference>
<dbReference type="InterPro" id="IPR001834">
    <property type="entry name" value="CBR-like"/>
</dbReference>
<dbReference type="SUPFAM" id="SSF48452">
    <property type="entry name" value="TPR-like"/>
    <property type="match status" value="1"/>
</dbReference>
<evidence type="ECO:0000259" key="7">
    <source>
        <dbReference type="Pfam" id="PF00175"/>
    </source>
</evidence>
<keyword evidence="4" id="KW-0560">Oxidoreductase</keyword>
<comment type="caution">
    <text evidence="9">The sequence shown here is derived from an EMBL/GenBank/DDBJ whole genome shotgun (WGS) entry which is preliminary data.</text>
</comment>
<dbReference type="InterPro" id="IPR008333">
    <property type="entry name" value="Cbr1-like_FAD-bd_dom"/>
</dbReference>
<feature type="domain" description="Flavoprotein pyridine nucleotide cytochrome reductase-like FAD-binding" evidence="8">
    <location>
        <begin position="276"/>
        <end position="357"/>
    </location>
</feature>
<dbReference type="InterPro" id="IPR001433">
    <property type="entry name" value="OxRdtase_FAD/NAD-bd"/>
</dbReference>
<proteinExistence type="predicted"/>
<keyword evidence="3" id="KW-0274">FAD</keyword>
<evidence type="ECO:0000256" key="3">
    <source>
        <dbReference type="ARBA" id="ARBA00022827"/>
    </source>
</evidence>
<reference evidence="9 10" key="1">
    <citation type="submission" date="2024-02" db="EMBL/GenBank/DDBJ databases">
        <authorList>
            <person name="Chen Y."/>
            <person name="Shah S."/>
            <person name="Dougan E. K."/>
            <person name="Thang M."/>
            <person name="Chan C."/>
        </authorList>
    </citation>
    <scope>NUCLEOTIDE SEQUENCE [LARGE SCALE GENOMIC DNA]</scope>
</reference>
<evidence type="ECO:0000313" key="9">
    <source>
        <dbReference type="EMBL" id="CAK9050881.1"/>
    </source>
</evidence>
<dbReference type="Gene3D" id="3.40.50.80">
    <property type="entry name" value="Nucleotide-binding domain of ferredoxin-NADP reductase (FNR) module"/>
    <property type="match status" value="1"/>
</dbReference>
<feature type="non-terminal residue" evidence="9">
    <location>
        <position position="629"/>
    </location>
</feature>
<evidence type="ECO:0000256" key="2">
    <source>
        <dbReference type="ARBA" id="ARBA00022630"/>
    </source>
</evidence>
<dbReference type="Pfam" id="PF00175">
    <property type="entry name" value="NAD_binding_1"/>
    <property type="match status" value="1"/>
</dbReference>
<dbReference type="InterPro" id="IPR017938">
    <property type="entry name" value="Riboflavin_synthase-like_b-brl"/>
</dbReference>
<accession>A0ABP0MHA4</accession>
<feature type="region of interest" description="Disordered" evidence="6">
    <location>
        <begin position="566"/>
        <end position="586"/>
    </location>
</feature>
<dbReference type="InterPro" id="IPR019734">
    <property type="entry name" value="TPR_rpt"/>
</dbReference>
<evidence type="ECO:0000256" key="5">
    <source>
        <dbReference type="PROSITE-ProRule" id="PRU00339"/>
    </source>
</evidence>
<protein>
    <submittedName>
        <fullName evidence="9">NADH-cytochrome b5 reductase 1 (Microsomal cytochrome b reductase)</fullName>
    </submittedName>
</protein>
<evidence type="ECO:0000313" key="10">
    <source>
        <dbReference type="Proteomes" id="UP001642464"/>
    </source>
</evidence>
<dbReference type="SUPFAM" id="SSF63380">
    <property type="entry name" value="Riboflavin synthase domain-like"/>
    <property type="match status" value="1"/>
</dbReference>
<dbReference type="PRINTS" id="PR00406">
    <property type="entry name" value="CYTB5RDTASE"/>
</dbReference>
<sequence length="629" mass="68556">MPAAMISVCSHGSCMSQGSAALLSDLEDLSEVLPLKFSQRGCLGLCGQGPNSLLENMPAKAGKPGNQAVNRLDSFSKVLAMVKKFLRAQGAEFAVPEEVLTRARFKSDAMRLLSKSPFRPQHTLDDMQGAIESLSKALDMEDRLIHGSGAITTDRHLSRSRVFDLLLLRGKAWGRLCLAKLNSDTDVEALVTAALHDFGRALLEKPRSFEALVEAAHIYAFSGQTTRAVEFYEKAIDLMKTSGTTHESARLQRRVERLKAGGSIEVDTGDGSGLWKVEEITGVTADTCVYHLRLGRSPGNPHPYPESAWHIQVFLGSTVREYTPISSVSDWEDGSLDLLVKTYPDGTVSRFFGTLRTVQEARDLALQNYAPLEEQNCWVRVSAPLLTLQLPSFSEGGKIVGPVEDLGIIAGGTGIAPALQILSECLPGKSLNCRAVLLYSSRSLQDILMLDELRAIQEASAGQVRVVHTLTAVKDVLQRLQTRCYFSGRHGHFLEDHRPDPPQELLLGHINRDMLRKVMPPRGRQVRILISGPQGLLDTAKESLMSLGYPLDQLVFLRATAQSQKPEIMSDSESDSSPEPVAIPTISVSHVASPGDLLKEQISQSQSDSSSVSAAPSLTFADRVRLAST</sequence>
<dbReference type="PANTHER" id="PTHR19370">
    <property type="entry name" value="NADH-CYTOCHROME B5 REDUCTASE"/>
    <property type="match status" value="1"/>
</dbReference>
<evidence type="ECO:0000256" key="6">
    <source>
        <dbReference type="SAM" id="MobiDB-lite"/>
    </source>
</evidence>
<dbReference type="SUPFAM" id="SSF52343">
    <property type="entry name" value="Ferredoxin reductase-like, C-terminal NADP-linked domain"/>
    <property type="match status" value="1"/>
</dbReference>
<dbReference type="CDD" id="cd02980">
    <property type="entry name" value="TRX_Fd_family"/>
    <property type="match status" value="1"/>
</dbReference>
<keyword evidence="10" id="KW-1185">Reference proteome</keyword>
<dbReference type="Pfam" id="PF00970">
    <property type="entry name" value="FAD_binding_6"/>
    <property type="match status" value="1"/>
</dbReference>
<feature type="repeat" description="TPR" evidence="5">
    <location>
        <begin position="209"/>
        <end position="242"/>
    </location>
</feature>
<evidence type="ECO:0000256" key="1">
    <source>
        <dbReference type="ARBA" id="ARBA00001974"/>
    </source>
</evidence>
<feature type="domain" description="Oxidoreductase FAD/NAD(P)-binding" evidence="7">
    <location>
        <begin position="409"/>
        <end position="471"/>
    </location>
</feature>
<dbReference type="InterPro" id="IPR039261">
    <property type="entry name" value="FNR_nucleotide-bd"/>
</dbReference>
<dbReference type="InterPro" id="IPR011990">
    <property type="entry name" value="TPR-like_helical_dom_sf"/>
</dbReference>